<sequence>MRFSGLAVLLSSILGAGLASGHTCLLQSCAQNALAFAYEYGYPLYAYGVFLRPYNNTAQTNKLYHQRDLASPGVIAVVRPNVDTVYSVLFLDLSSSDLSFALPKFDGRYWAQSFLDLYGSNVANIGNIAKDKPGRYLVRYAPDNPGVQYADVPAGYEAIINLPTPYGTSITRILVKSDAGDIENVHHYQDKIAVSAQPRCDTSMVPPFNLSIFADSYYQPGPDVPVELAIMRLTAAFSKFNEPVLPQDRTWVADLLANAGIRYQSFRQPKDTSLTAAATSANASVAALLATPGFVQNLKNNWTLFQPIGNYGSFYQARYFIAVHGYGALTKDQTVYPSSPNLKLGPEQAFVLHFSRMPRVSSGGFWSLTVYGEDQLLIPNELKRYALGDRSNLISASGKPIYESPDEPFDILIQAGDVNPPSNWTSNWLPISAGGGSFSISLRFYGAEPEMTNGTYVYPEFRLRQAIRI</sequence>
<dbReference type="Pfam" id="PF06863">
    <property type="entry name" value="DUF1254"/>
    <property type="match status" value="1"/>
</dbReference>
<dbReference type="InterPro" id="IPR010679">
    <property type="entry name" value="DUF1254"/>
</dbReference>
<dbReference type="Pfam" id="PF06742">
    <property type="entry name" value="DUF1214"/>
    <property type="match status" value="1"/>
</dbReference>
<organism evidence="4 5">
    <name type="scientific">Moelleriella libera RCEF 2490</name>
    <dbReference type="NCBI Taxonomy" id="1081109"/>
    <lineage>
        <taxon>Eukaryota</taxon>
        <taxon>Fungi</taxon>
        <taxon>Dikarya</taxon>
        <taxon>Ascomycota</taxon>
        <taxon>Pezizomycotina</taxon>
        <taxon>Sordariomycetes</taxon>
        <taxon>Hypocreomycetidae</taxon>
        <taxon>Hypocreales</taxon>
        <taxon>Clavicipitaceae</taxon>
        <taxon>Moelleriella</taxon>
    </lineage>
</organism>
<gene>
    <name evidence="4" type="ORF">AAL_08095</name>
</gene>
<dbReference type="Proteomes" id="UP000078544">
    <property type="component" value="Unassembled WGS sequence"/>
</dbReference>
<name>A0A167W2Q4_9HYPO</name>
<evidence type="ECO:0000259" key="2">
    <source>
        <dbReference type="Pfam" id="PF06742"/>
    </source>
</evidence>
<feature type="domain" description="DUF1254" evidence="3">
    <location>
        <begin position="61"/>
        <end position="194"/>
    </location>
</feature>
<keyword evidence="1" id="KW-0732">Signal</keyword>
<evidence type="ECO:0000313" key="5">
    <source>
        <dbReference type="Proteomes" id="UP000078544"/>
    </source>
</evidence>
<dbReference type="InterPro" id="IPR010621">
    <property type="entry name" value="DUF1214"/>
</dbReference>
<evidence type="ECO:0000259" key="3">
    <source>
        <dbReference type="Pfam" id="PF06863"/>
    </source>
</evidence>
<feature type="domain" description="DUF1214" evidence="2">
    <location>
        <begin position="344"/>
        <end position="448"/>
    </location>
</feature>
<dbReference type="SUPFAM" id="SSF160935">
    <property type="entry name" value="VPA0735-like"/>
    <property type="match status" value="1"/>
</dbReference>
<dbReference type="PROSITE" id="PS51257">
    <property type="entry name" value="PROKAR_LIPOPROTEIN"/>
    <property type="match status" value="1"/>
</dbReference>
<dbReference type="EMBL" id="AZGY01000030">
    <property type="protein sequence ID" value="KZZ88332.1"/>
    <property type="molecule type" value="Genomic_DNA"/>
</dbReference>
<protein>
    <recommendedName>
        <fullName evidence="6">DUF1254 domain-containing protein</fullName>
    </recommendedName>
</protein>
<dbReference type="Gene3D" id="2.60.120.600">
    <property type="entry name" value="Domain of unknown function DUF1214, C-terminal domain"/>
    <property type="match status" value="1"/>
</dbReference>
<dbReference type="InterPro" id="IPR037049">
    <property type="entry name" value="DUF1214_C_sf"/>
</dbReference>
<keyword evidence="5" id="KW-1185">Reference proteome</keyword>
<feature type="chain" id="PRO_5007893796" description="DUF1254 domain-containing protein" evidence="1">
    <location>
        <begin position="20"/>
        <end position="469"/>
    </location>
</feature>
<dbReference type="AlphaFoldDB" id="A0A167W2Q4"/>
<dbReference type="PANTHER" id="PTHR36509:SF2">
    <property type="entry name" value="BLL3101 PROTEIN"/>
    <property type="match status" value="1"/>
</dbReference>
<dbReference type="InterPro" id="IPR037050">
    <property type="entry name" value="DUF1254_sf"/>
</dbReference>
<evidence type="ECO:0008006" key="6">
    <source>
        <dbReference type="Google" id="ProtNLM"/>
    </source>
</evidence>
<comment type="caution">
    <text evidence="4">The sequence shown here is derived from an EMBL/GenBank/DDBJ whole genome shotgun (WGS) entry which is preliminary data.</text>
</comment>
<feature type="signal peptide" evidence="1">
    <location>
        <begin position="1"/>
        <end position="19"/>
    </location>
</feature>
<evidence type="ECO:0000256" key="1">
    <source>
        <dbReference type="SAM" id="SignalP"/>
    </source>
</evidence>
<accession>A0A167W2Q4</accession>
<reference evidence="4 5" key="1">
    <citation type="journal article" date="2016" name="Genome Biol. Evol.">
        <title>Divergent and convergent evolution of fungal pathogenicity.</title>
        <authorList>
            <person name="Shang Y."/>
            <person name="Xiao G."/>
            <person name="Zheng P."/>
            <person name="Cen K."/>
            <person name="Zhan S."/>
            <person name="Wang C."/>
        </authorList>
    </citation>
    <scope>NUCLEOTIDE SEQUENCE [LARGE SCALE GENOMIC DNA]</scope>
    <source>
        <strain evidence="4 5">RCEF 2490</strain>
    </source>
</reference>
<evidence type="ECO:0000313" key="4">
    <source>
        <dbReference type="EMBL" id="KZZ88332.1"/>
    </source>
</evidence>
<dbReference type="Gene3D" id="2.60.40.1610">
    <property type="entry name" value="Domain of unknown function DUF1254"/>
    <property type="match status" value="1"/>
</dbReference>
<dbReference type="OrthoDB" id="2018906at2759"/>
<proteinExistence type="predicted"/>
<dbReference type="PANTHER" id="PTHR36509">
    <property type="entry name" value="BLL3101 PROTEIN"/>
    <property type="match status" value="1"/>
</dbReference>